<comment type="caution">
    <text evidence="3">The sequence shown here is derived from an EMBL/GenBank/DDBJ whole genome shotgun (WGS) entry which is preliminary data.</text>
</comment>
<accession>A0ABQ5K4T7</accession>
<reference evidence="3" key="1">
    <citation type="submission" date="2022-03" db="EMBL/GenBank/DDBJ databases">
        <title>Draft genome sequence of Aduncisulcus paluster, a free-living microaerophilic Fornicata.</title>
        <authorList>
            <person name="Yuyama I."/>
            <person name="Kume K."/>
            <person name="Tamura T."/>
            <person name="Inagaki Y."/>
            <person name="Hashimoto T."/>
        </authorList>
    </citation>
    <scope>NUCLEOTIDE SEQUENCE</scope>
    <source>
        <strain evidence="3">NY0171</strain>
    </source>
</reference>
<feature type="compositionally biased region" description="Acidic residues" evidence="1">
    <location>
        <begin position="632"/>
        <end position="666"/>
    </location>
</feature>
<feature type="domain" description="Protein kinase" evidence="2">
    <location>
        <begin position="766"/>
        <end position="1085"/>
    </location>
</feature>
<feature type="compositionally biased region" description="Acidic residues" evidence="1">
    <location>
        <begin position="677"/>
        <end position="718"/>
    </location>
</feature>
<evidence type="ECO:0000313" key="4">
    <source>
        <dbReference type="Proteomes" id="UP001057375"/>
    </source>
</evidence>
<name>A0ABQ5K4T7_9EUKA</name>
<dbReference type="InterPro" id="IPR011009">
    <property type="entry name" value="Kinase-like_dom_sf"/>
</dbReference>
<dbReference type="EMBL" id="BQXS01012660">
    <property type="protein sequence ID" value="GKT26532.1"/>
    <property type="molecule type" value="Genomic_DNA"/>
</dbReference>
<dbReference type="SMART" id="SM00220">
    <property type="entry name" value="S_TKc"/>
    <property type="match status" value="1"/>
</dbReference>
<feature type="region of interest" description="Disordered" evidence="1">
    <location>
        <begin position="627"/>
        <end position="756"/>
    </location>
</feature>
<dbReference type="Proteomes" id="UP001057375">
    <property type="component" value="Unassembled WGS sequence"/>
</dbReference>
<dbReference type="InterPro" id="IPR000719">
    <property type="entry name" value="Prot_kinase_dom"/>
</dbReference>
<evidence type="ECO:0000256" key="1">
    <source>
        <dbReference type="SAM" id="MobiDB-lite"/>
    </source>
</evidence>
<gene>
    <name evidence="3" type="ORF">ADUPG1_013388</name>
</gene>
<dbReference type="PROSITE" id="PS50011">
    <property type="entry name" value="PROTEIN_KINASE_DOM"/>
    <property type="match status" value="1"/>
</dbReference>
<organism evidence="3 4">
    <name type="scientific">Aduncisulcus paluster</name>
    <dbReference type="NCBI Taxonomy" id="2918883"/>
    <lineage>
        <taxon>Eukaryota</taxon>
        <taxon>Metamonada</taxon>
        <taxon>Carpediemonas-like organisms</taxon>
        <taxon>Aduncisulcus</taxon>
    </lineage>
</organism>
<feature type="compositionally biased region" description="Basic and acidic residues" evidence="1">
    <location>
        <begin position="730"/>
        <end position="752"/>
    </location>
</feature>
<proteinExistence type="predicted"/>
<evidence type="ECO:0000259" key="2">
    <source>
        <dbReference type="PROSITE" id="PS50011"/>
    </source>
</evidence>
<evidence type="ECO:0000313" key="3">
    <source>
        <dbReference type="EMBL" id="GKT26532.1"/>
    </source>
</evidence>
<protein>
    <recommendedName>
        <fullName evidence="2">Protein kinase domain-containing protein</fullName>
    </recommendedName>
</protein>
<keyword evidence="4" id="KW-1185">Reference proteome</keyword>
<dbReference type="SUPFAM" id="SSF56112">
    <property type="entry name" value="Protein kinase-like (PK-like)"/>
    <property type="match status" value="1"/>
</dbReference>
<sequence>MDCLEDHFGFIRPTIQLKFFLSRFMFNLIEPCDTSEVIKASFVTEGDDQCFPLSREHPSILKLDIPHIHGKIEGIPNDEEFIGRDILSSDICVNFCHLSIPFLEFSGVKGVYICINRDSGPISLQFSFVLLSGLRIPKNVSFSQPTHDLEWHFVPIKLVDVVLCEIDGKGTDSGPISLQFSFVLLSGLRIPKNVSFSQPTHDLEWHFVPIKLVDVVLCEIDGKGTWENPSSLNTSVNSMVFVQELSSEESMPLKSMEDARTQSIMPTSEISQDKPSFKRPQFIKMGQKDSVPIRRDEPCVLSLDVPNITSKNAYVCKQLDCFDKSAEAKAMMLGERYGVVLSHIFVPFTAPSRVRGIYICVDKDWGPKEIHCIVTQGDSTVSSRRYLFVSRPACMFEWYLLNINLPKVVSIELEVKGMWGSETTKSSCVQSLIFIKKLPREVTLKKDRELFVAKTSCFDVSEVNVGDMDFLNVSLTDPNIVIPKMDGIRSQDCTYNRESDLFDTTSQAKLLLSGDQCAKFTHISVPFHGPSFIKGAYLSPSMLKPCSTLLFTFERTKSAGKTIFQKYNFVKPTQFGHWYYFRIGLHDVTRCDIEAIPSNPDKPQFNRVIGLFSLIFVRDSPKWPRTPRVFADEFDDDHPEEEYEEEEDSYYEEEDEEPEEEEEEEEERKKGKGRKDEEEEENTDKVDDWEESEEVDVEEVDEVQLIESPDNSEMDNGDEAPYPFPTRSFRPKDKSDQCSDADVSVHREHEDSGASSSMIIKTRTDITVRGVVDRGIFGDIFLVDVKHCKGIPNPCVLKRILKVGEEDVIRECTDVFTSHFELYMNPICGNRVQRPLYILDLLDSKYQGTFGFIMEHCIGGDVRSFANTWCVSCSSDSKKTELVNPVRICSLCVGMIECLDEVFMAKPTLVHNDIRPGAFLVRFDPGSKKGTIVLSDLGFVKIQDFIDDSISCETFATTDETHDGKDSRGLTDSLPLDFFRAPDTQRGTTSSQITDAYSLGISILALFLDHSSSKTLDSLHAGKISICLVKNQLFRSLLLIDKGKFRRVFSCFDQVFTGLTQSDPEKRLSVHQACAKVQAIKHLLPKIGDGWKCPSIDECLIDGRIHDFAL</sequence>
<dbReference type="Gene3D" id="1.10.510.10">
    <property type="entry name" value="Transferase(Phosphotransferase) domain 1"/>
    <property type="match status" value="1"/>
</dbReference>